<feature type="compositionally biased region" description="Basic and acidic residues" evidence="2">
    <location>
        <begin position="688"/>
        <end position="716"/>
    </location>
</feature>
<feature type="coiled-coil region" evidence="1">
    <location>
        <begin position="165"/>
        <end position="207"/>
    </location>
</feature>
<proteinExistence type="predicted"/>
<feature type="domain" description="DUF4214" evidence="3">
    <location>
        <begin position="518"/>
        <end position="567"/>
    </location>
</feature>
<dbReference type="InterPro" id="IPR025282">
    <property type="entry name" value="DUF4214"/>
</dbReference>
<keyword evidence="1" id="KW-0175">Coiled coil</keyword>
<dbReference type="Proteomes" id="UP001162800">
    <property type="component" value="Chromosome"/>
</dbReference>
<reference evidence="4" key="1">
    <citation type="submission" date="2022-09" db="EMBL/GenBank/DDBJ databases">
        <title>The complete genome of Acidovorax sp. 5MLIR.</title>
        <authorList>
            <person name="Liu L."/>
            <person name="Yue J."/>
            <person name="Yang F."/>
            <person name="Yuan J."/>
            <person name="Li L."/>
        </authorList>
    </citation>
    <scope>NUCLEOTIDE SEQUENCE</scope>
    <source>
        <strain evidence="4">5MLIR</strain>
    </source>
</reference>
<feature type="region of interest" description="Disordered" evidence="2">
    <location>
        <begin position="675"/>
        <end position="716"/>
    </location>
</feature>
<gene>
    <name evidence="4" type="ORF">M9799_08335</name>
</gene>
<evidence type="ECO:0000313" key="4">
    <source>
        <dbReference type="EMBL" id="UYG50133.1"/>
    </source>
</evidence>
<feature type="compositionally biased region" description="Polar residues" evidence="2">
    <location>
        <begin position="675"/>
        <end position="685"/>
    </location>
</feature>
<name>A0ABY6G5D6_9BURK</name>
<dbReference type="Pfam" id="PF13946">
    <property type="entry name" value="DUF4214"/>
    <property type="match status" value="1"/>
</dbReference>
<dbReference type="EMBL" id="CP106881">
    <property type="protein sequence ID" value="UYG50133.1"/>
    <property type="molecule type" value="Genomic_DNA"/>
</dbReference>
<protein>
    <submittedName>
        <fullName evidence="4">DUF4214 domain-containing protein</fullName>
    </submittedName>
</protein>
<feature type="coiled-coil region" evidence="1">
    <location>
        <begin position="72"/>
        <end position="109"/>
    </location>
</feature>
<organism evidence="4 5">
    <name type="scientific">Comamonas endophytica</name>
    <dbReference type="NCBI Taxonomy" id="2949090"/>
    <lineage>
        <taxon>Bacteria</taxon>
        <taxon>Pseudomonadati</taxon>
        <taxon>Pseudomonadota</taxon>
        <taxon>Betaproteobacteria</taxon>
        <taxon>Burkholderiales</taxon>
        <taxon>Comamonadaceae</taxon>
        <taxon>Comamonas</taxon>
    </lineage>
</organism>
<evidence type="ECO:0000313" key="5">
    <source>
        <dbReference type="Proteomes" id="UP001162800"/>
    </source>
</evidence>
<evidence type="ECO:0000259" key="3">
    <source>
        <dbReference type="Pfam" id="PF13946"/>
    </source>
</evidence>
<sequence>MNKNKQMEQIHALNLSFSATELQLTERISFLTQREQQLTSELQSIQKKFAIDKDVLLADQNENENALRRKHVERESTLIEQLRTAKEELERLQEELERHEKKHVQQATDSKQEIEKLLHFQVQREREISTQLFKLQQQSAQEKTDLARIQHEYMRVQKNEQADREKALAQQLKNGQIEVQRLQQERVRAEQDHAQQTRQILEKLEDHLRFQVQREQQFSTQLLVLEQEKAQHFQEHLKQTAALQSRNAEREEGLRNQLKVRQQELEDLQASRAIREQEIDLQLREIHRQASLEADKLHCDFQERTDSLNFQRAEQEKIFAQQLQAANAEILHLSIELEKREKEYLERASQSSQVIKELLSYQEQLQQKINQELVGIQEETAKASSEYVRLLESCTSIEAQLRAEIESNHQTVKQLRQLLTEVQGKLDANQASLAWRITAPLRQLARLLKLDKKHKPAPSKKIDDINKSSRTPEKTDLHPAITMQENSVDPFSPASGIKTANNMSTTASTLEELLTINGQQFIESAYRALLKRDPDSEGKLYYLSRLEAGYSKMQIISQLHFSKEGKERKPKLPGLDSAIKKYKRSQTPLVGWIFATIEKTENDGTHTRHLRALEYKIHNLANESSKNFERLEERLSDISKFISDQSSKISEINERTAQTNLELSNSLAYMRSLASQQGAQGNSPENLPKIETDKPISTHNNENHSENGKSSDFETHKSLSPLSVEDLIKISVSHENISTVEKISIKAKPLTIENLLDISKLIV</sequence>
<keyword evidence="5" id="KW-1185">Reference proteome</keyword>
<dbReference type="RefSeq" id="WP_231042902.1">
    <property type="nucleotide sequence ID" value="NZ_CP106881.1"/>
</dbReference>
<evidence type="ECO:0000256" key="1">
    <source>
        <dbReference type="SAM" id="Coils"/>
    </source>
</evidence>
<evidence type="ECO:0000256" key="2">
    <source>
        <dbReference type="SAM" id="MobiDB-lite"/>
    </source>
</evidence>
<accession>A0ABY6G5D6</accession>